<reference evidence="2" key="1">
    <citation type="submission" date="2020-07" db="EMBL/GenBank/DDBJ databases">
        <authorList>
            <person name="Nieuwenhuis M."/>
            <person name="Van De Peppel L.J.J."/>
        </authorList>
    </citation>
    <scope>NUCLEOTIDE SEQUENCE</scope>
    <source>
        <strain evidence="2">AP01</strain>
        <tissue evidence="2">Mycelium</tissue>
    </source>
</reference>
<proteinExistence type="predicted"/>
<protein>
    <submittedName>
        <fullName evidence="2">Uncharacterized protein</fullName>
    </submittedName>
</protein>
<organism evidence="2 3">
    <name type="scientific">Asterophora parasitica</name>
    <dbReference type="NCBI Taxonomy" id="117018"/>
    <lineage>
        <taxon>Eukaryota</taxon>
        <taxon>Fungi</taxon>
        <taxon>Dikarya</taxon>
        <taxon>Basidiomycota</taxon>
        <taxon>Agaricomycotina</taxon>
        <taxon>Agaricomycetes</taxon>
        <taxon>Agaricomycetidae</taxon>
        <taxon>Agaricales</taxon>
        <taxon>Tricholomatineae</taxon>
        <taxon>Lyophyllaceae</taxon>
        <taxon>Asterophora</taxon>
    </lineage>
</organism>
<dbReference type="Proteomes" id="UP000775547">
    <property type="component" value="Unassembled WGS sequence"/>
</dbReference>
<sequence>MLTLPTLSDNHFYLSLTCRGEPNPTGPEWPPPTSPRHGQPPFRTHSSDAIINLHIRTLTLTPQGFNTNVFSMYIARGALLAVCRRHMADPVIGSGYVYIAWDQWGPMATRWMDSSKIQTRWITTSAGTRCVLYRKPEHDDEDDEVDMDAELHGEDEHVPPLRVLDFNSFAVRKFAGRAGKEGDDSTSP</sequence>
<evidence type="ECO:0000313" key="3">
    <source>
        <dbReference type="Proteomes" id="UP000775547"/>
    </source>
</evidence>
<dbReference type="EMBL" id="JABCKV010003553">
    <property type="protein sequence ID" value="KAG5634802.1"/>
    <property type="molecule type" value="Genomic_DNA"/>
</dbReference>
<evidence type="ECO:0000256" key="1">
    <source>
        <dbReference type="SAM" id="MobiDB-lite"/>
    </source>
</evidence>
<feature type="region of interest" description="Disordered" evidence="1">
    <location>
        <begin position="23"/>
        <end position="43"/>
    </location>
</feature>
<feature type="compositionally biased region" description="Pro residues" evidence="1">
    <location>
        <begin position="24"/>
        <end position="34"/>
    </location>
</feature>
<comment type="caution">
    <text evidence="2">The sequence shown here is derived from an EMBL/GenBank/DDBJ whole genome shotgun (WGS) entry which is preliminary data.</text>
</comment>
<feature type="non-terminal residue" evidence="2">
    <location>
        <position position="188"/>
    </location>
</feature>
<accession>A0A9P7FMQ7</accession>
<name>A0A9P7FMQ7_9AGAR</name>
<gene>
    <name evidence="2" type="ORF">DXG03_005677</name>
</gene>
<reference evidence="2" key="2">
    <citation type="submission" date="2021-10" db="EMBL/GenBank/DDBJ databases">
        <title>Phylogenomics reveals ancestral predisposition of the termite-cultivated fungus Termitomyces towards a domesticated lifestyle.</title>
        <authorList>
            <person name="Auxier B."/>
            <person name="Grum-Grzhimaylo A."/>
            <person name="Cardenas M.E."/>
            <person name="Lodge J.D."/>
            <person name="Laessoe T."/>
            <person name="Pedersen O."/>
            <person name="Smith M.E."/>
            <person name="Kuyper T.W."/>
            <person name="Franco-Molano E.A."/>
            <person name="Baroni T.J."/>
            <person name="Aanen D.K."/>
        </authorList>
    </citation>
    <scope>NUCLEOTIDE SEQUENCE</scope>
    <source>
        <strain evidence="2">AP01</strain>
        <tissue evidence="2">Mycelium</tissue>
    </source>
</reference>
<dbReference type="OrthoDB" id="2751409at2759"/>
<keyword evidence="3" id="KW-1185">Reference proteome</keyword>
<evidence type="ECO:0000313" key="2">
    <source>
        <dbReference type="EMBL" id="KAG5634802.1"/>
    </source>
</evidence>
<dbReference type="AlphaFoldDB" id="A0A9P7FMQ7"/>